<evidence type="ECO:0000313" key="3">
    <source>
        <dbReference type="EMBL" id="MDE8646354.1"/>
    </source>
</evidence>
<dbReference type="InterPro" id="IPR055568">
    <property type="entry name" value="DUF7144"/>
</dbReference>
<keyword evidence="1" id="KW-1133">Transmembrane helix</keyword>
<feature type="transmembrane region" description="Helical" evidence="1">
    <location>
        <begin position="21"/>
        <end position="45"/>
    </location>
</feature>
<feature type="transmembrane region" description="Helical" evidence="1">
    <location>
        <begin position="65"/>
        <end position="84"/>
    </location>
</feature>
<reference evidence="4 5" key="1">
    <citation type="submission" date="2017-07" db="EMBL/GenBank/DDBJ databases">
        <title>Draft sequence of Rhodococcus enclensis 23b-28.</title>
        <authorList>
            <person name="Besaury L."/>
            <person name="Sancelme M."/>
            <person name="Amato P."/>
            <person name="Lallement A."/>
            <person name="Delort A.-M."/>
        </authorList>
    </citation>
    <scope>NUCLEOTIDE SEQUENCE [LARGE SCALE GENOMIC DNA]</scope>
    <source>
        <strain evidence="4 5">23b-28</strain>
    </source>
</reference>
<accession>A0A069J821</accession>
<accession>A0A1C4DI93</accession>
<dbReference type="Pfam" id="PF23636">
    <property type="entry name" value="DUF7144"/>
    <property type="match status" value="1"/>
</dbReference>
<dbReference type="RefSeq" id="WP_003943077.1">
    <property type="nucleotide sequence ID" value="NZ_AP023172.1"/>
</dbReference>
<dbReference type="AlphaFoldDB" id="A0A069J821"/>
<dbReference type="GeneID" id="64143433"/>
<dbReference type="EMBL" id="JARDXE010000009">
    <property type="protein sequence ID" value="MDE8646354.1"/>
    <property type="molecule type" value="Genomic_DNA"/>
</dbReference>
<feature type="transmembrane region" description="Helical" evidence="1">
    <location>
        <begin position="114"/>
        <end position="133"/>
    </location>
</feature>
<protein>
    <recommendedName>
        <fullName evidence="2">DUF7144 domain-containing protein</fullName>
    </recommendedName>
</protein>
<keyword evidence="1" id="KW-0812">Transmembrane</keyword>
<evidence type="ECO:0000313" key="4">
    <source>
        <dbReference type="EMBL" id="PCK28183.1"/>
    </source>
</evidence>
<dbReference type="Proteomes" id="UP000230886">
    <property type="component" value="Unassembled WGS sequence"/>
</dbReference>
<feature type="domain" description="DUF7144" evidence="2">
    <location>
        <begin position="22"/>
        <end position="135"/>
    </location>
</feature>
<evidence type="ECO:0000259" key="2">
    <source>
        <dbReference type="Pfam" id="PF23636"/>
    </source>
</evidence>
<name>A0A069J821_RHOSG</name>
<dbReference type="EMBL" id="NOVD01000003">
    <property type="protein sequence ID" value="PCK28183.1"/>
    <property type="molecule type" value="Genomic_DNA"/>
</dbReference>
<feature type="transmembrane region" description="Helical" evidence="1">
    <location>
        <begin position="89"/>
        <end position="108"/>
    </location>
</feature>
<evidence type="ECO:0000313" key="5">
    <source>
        <dbReference type="Proteomes" id="UP000230886"/>
    </source>
</evidence>
<gene>
    <name evidence="4" type="ORF">CHR55_07070</name>
    <name evidence="3" type="ORF">PXH69_15435</name>
</gene>
<dbReference type="Proteomes" id="UP001217325">
    <property type="component" value="Unassembled WGS sequence"/>
</dbReference>
<organism evidence="4 5">
    <name type="scientific">Rhodococcus qingshengii</name>
    <dbReference type="NCBI Taxonomy" id="334542"/>
    <lineage>
        <taxon>Bacteria</taxon>
        <taxon>Bacillati</taxon>
        <taxon>Actinomycetota</taxon>
        <taxon>Actinomycetes</taxon>
        <taxon>Mycobacteriales</taxon>
        <taxon>Nocardiaceae</taxon>
        <taxon>Rhodococcus</taxon>
        <taxon>Rhodococcus erythropolis group</taxon>
    </lineage>
</organism>
<keyword evidence="1" id="KW-0472">Membrane</keyword>
<comment type="caution">
    <text evidence="4">The sequence shown here is derived from an EMBL/GenBank/DDBJ whole genome shotgun (WGS) entry which is preliminary data.</text>
</comment>
<sequence>MTAPPREPANHPVRQGFAVGTTFAAAILLLTAGIVALLQGIAAVADNNLFVVGINYTYKFDITTWGWIHIILGIIGIVVALGLFTGAVWARAAAIVIASLSIIANFLWMPYYPLWSILVIALDVVVIWAVATWDRDRV</sequence>
<reference evidence="3" key="2">
    <citation type="submission" date="2023-02" db="EMBL/GenBank/DDBJ databases">
        <title>A novel hydrolase synthesized by Rhodococcus erythropolis HQ is responsible for the detoxification of Zearalenone.</title>
        <authorList>
            <person name="Hu J."/>
            <person name="Xu J."/>
        </authorList>
    </citation>
    <scope>NUCLEOTIDE SEQUENCE</scope>
    <source>
        <strain evidence="3">HQ</strain>
    </source>
</reference>
<proteinExistence type="predicted"/>
<evidence type="ECO:0000256" key="1">
    <source>
        <dbReference type="SAM" id="Phobius"/>
    </source>
</evidence>